<reference evidence="1 2" key="1">
    <citation type="journal article" date="2015" name="Int. J. Syst. Evol. Microbiol.">
        <title>Roseomonas oryzae sp. nov., isolated from paddy rhizosphere soil.</title>
        <authorList>
            <person name="Ramaprasad E.V."/>
            <person name="Sasikala Ch."/>
            <person name="Ramana Ch.V."/>
        </authorList>
    </citation>
    <scope>NUCLEOTIDE SEQUENCE [LARGE SCALE GENOMIC DNA]</scope>
    <source>
        <strain evidence="1 2">KCTC 42542</strain>
    </source>
</reference>
<comment type="caution">
    <text evidence="1">The sequence shown here is derived from an EMBL/GenBank/DDBJ whole genome shotgun (WGS) entry which is preliminary data.</text>
</comment>
<dbReference type="EMBL" id="VUKA01000018">
    <property type="protein sequence ID" value="KAA2211667.1"/>
    <property type="molecule type" value="Genomic_DNA"/>
</dbReference>
<proteinExistence type="predicted"/>
<dbReference type="RefSeq" id="WP_149813847.1">
    <property type="nucleotide sequence ID" value="NZ_VUKA01000018.1"/>
</dbReference>
<sequence length="87" mass="9158">MSSETKVQSDHDPNHPLTRALRALVQKHGLRGAVLLTIDGDRIGINSSSPSPAFGAVMTALGDEILDRFFAGDFDNALLAAPSEGQA</sequence>
<name>A0A5B2TAV9_9PROT</name>
<dbReference type="AlphaFoldDB" id="A0A5B2TAV9"/>
<evidence type="ECO:0000313" key="1">
    <source>
        <dbReference type="EMBL" id="KAA2211667.1"/>
    </source>
</evidence>
<organism evidence="1 2">
    <name type="scientific">Teichococcus oryzae</name>
    <dbReference type="NCBI Taxonomy" id="1608942"/>
    <lineage>
        <taxon>Bacteria</taxon>
        <taxon>Pseudomonadati</taxon>
        <taxon>Pseudomonadota</taxon>
        <taxon>Alphaproteobacteria</taxon>
        <taxon>Acetobacterales</taxon>
        <taxon>Roseomonadaceae</taxon>
        <taxon>Roseomonas</taxon>
    </lineage>
</organism>
<dbReference type="Proteomes" id="UP000322110">
    <property type="component" value="Unassembled WGS sequence"/>
</dbReference>
<evidence type="ECO:0008006" key="3">
    <source>
        <dbReference type="Google" id="ProtNLM"/>
    </source>
</evidence>
<accession>A0A5B2TAV9</accession>
<gene>
    <name evidence="1" type="ORF">F0Q34_18980</name>
</gene>
<evidence type="ECO:0000313" key="2">
    <source>
        <dbReference type="Proteomes" id="UP000322110"/>
    </source>
</evidence>
<protein>
    <recommendedName>
        <fullName evidence="3">Roadblock/LC7 domain-containing protein</fullName>
    </recommendedName>
</protein>
<keyword evidence="2" id="KW-1185">Reference proteome</keyword>